<dbReference type="OMA" id="KALSPMC"/>
<evidence type="ECO:0000313" key="8">
    <source>
        <dbReference type="Ensembl" id="ENSATEP00000036101.1"/>
    </source>
</evidence>
<protein>
    <submittedName>
        <fullName evidence="8">Uncharacterized protein</fullName>
    </submittedName>
</protein>
<dbReference type="Ensembl" id="ENSATET00000036617.3">
    <property type="protein sequence ID" value="ENSATEP00000036101.1"/>
    <property type="gene ID" value="ENSATEG00000024814.3"/>
</dbReference>
<feature type="compositionally biased region" description="Polar residues" evidence="4">
    <location>
        <begin position="867"/>
        <end position="881"/>
    </location>
</feature>
<dbReference type="GO" id="GO:0001682">
    <property type="term" value="P:tRNA 5'-leader removal"/>
    <property type="evidence" value="ECO:0007669"/>
    <property type="project" value="InterPro"/>
</dbReference>
<reference evidence="8" key="1">
    <citation type="submission" date="2021-04" db="EMBL/GenBank/DDBJ databases">
        <authorList>
            <consortium name="Wellcome Sanger Institute Data Sharing"/>
        </authorList>
    </citation>
    <scope>NUCLEOTIDE SEQUENCE [LARGE SCALE GENOMIC DNA]</scope>
</reference>
<feature type="region of interest" description="Disordered" evidence="4">
    <location>
        <begin position="342"/>
        <end position="389"/>
    </location>
</feature>
<feature type="compositionally biased region" description="Low complexity" evidence="4">
    <location>
        <begin position="16"/>
        <end position="34"/>
    </location>
</feature>
<keyword evidence="2" id="KW-0819">tRNA processing</keyword>
<accession>A0A3Q1KHY2</accession>
<feature type="compositionally biased region" description="Basic residues" evidence="4">
    <location>
        <begin position="142"/>
        <end position="161"/>
    </location>
</feature>
<dbReference type="GeneID" id="113170929"/>
<feature type="compositionally biased region" description="Polar residues" evidence="4">
    <location>
        <begin position="888"/>
        <end position="897"/>
    </location>
</feature>
<evidence type="ECO:0000259" key="6">
    <source>
        <dbReference type="Pfam" id="PF08170"/>
    </source>
</evidence>
<name>A0A3Q1KHY2_ANATE</name>
<organism evidence="8 9">
    <name type="scientific">Anabas testudineus</name>
    <name type="common">Climbing perch</name>
    <name type="synonym">Anthias testudineus</name>
    <dbReference type="NCBI Taxonomy" id="64144"/>
    <lineage>
        <taxon>Eukaryota</taxon>
        <taxon>Metazoa</taxon>
        <taxon>Chordata</taxon>
        <taxon>Craniata</taxon>
        <taxon>Vertebrata</taxon>
        <taxon>Euteleostomi</taxon>
        <taxon>Actinopterygii</taxon>
        <taxon>Neopterygii</taxon>
        <taxon>Teleostei</taxon>
        <taxon>Neoteleostei</taxon>
        <taxon>Acanthomorphata</taxon>
        <taxon>Anabantaria</taxon>
        <taxon>Anabantiformes</taxon>
        <taxon>Anabantoidei</taxon>
        <taxon>Anabantidae</taxon>
        <taxon>Anabas</taxon>
    </lineage>
</organism>
<dbReference type="GeneTree" id="ENSGT00390000017478"/>
<evidence type="ECO:0000313" key="9">
    <source>
        <dbReference type="Proteomes" id="UP000265040"/>
    </source>
</evidence>
<dbReference type="Proteomes" id="UP000265040">
    <property type="component" value="Chromosome 16"/>
</dbReference>
<feature type="region of interest" description="Disordered" evidence="4">
    <location>
        <begin position="830"/>
        <end position="897"/>
    </location>
</feature>
<feature type="domain" description="POPLD" evidence="6">
    <location>
        <begin position="602"/>
        <end position="693"/>
    </location>
</feature>
<dbReference type="InterPro" id="IPR009723">
    <property type="entry name" value="Pop1_N"/>
</dbReference>
<feature type="compositionally biased region" description="Basic residues" evidence="4">
    <location>
        <begin position="43"/>
        <end position="53"/>
    </location>
</feature>
<dbReference type="RefSeq" id="XP_026229035.1">
    <property type="nucleotide sequence ID" value="XM_026373250.1"/>
</dbReference>
<dbReference type="GO" id="GO:0005655">
    <property type="term" value="C:nucleolar ribonuclease P complex"/>
    <property type="evidence" value="ECO:0007669"/>
    <property type="project" value="InterPro"/>
</dbReference>
<dbReference type="PANTHER" id="PTHR22731:SF3">
    <property type="entry name" value="RIBONUCLEASES P_MRP PROTEIN SUBUNIT POP1"/>
    <property type="match status" value="1"/>
</dbReference>
<feature type="region of interest" description="Disordered" evidence="4">
    <location>
        <begin position="1"/>
        <end position="64"/>
    </location>
</feature>
<evidence type="ECO:0000256" key="3">
    <source>
        <dbReference type="ARBA" id="ARBA00023242"/>
    </source>
</evidence>
<reference evidence="8" key="3">
    <citation type="submission" date="2025-09" db="UniProtKB">
        <authorList>
            <consortium name="Ensembl"/>
        </authorList>
    </citation>
    <scope>IDENTIFICATION</scope>
</reference>
<dbReference type="AlphaFoldDB" id="A0A3Q1KHY2"/>
<dbReference type="InterPro" id="IPR055079">
    <property type="entry name" value="POP1_C"/>
</dbReference>
<evidence type="ECO:0000256" key="1">
    <source>
        <dbReference type="ARBA" id="ARBA00004123"/>
    </source>
</evidence>
<sequence length="978" mass="109158">MSGAKVKMREKKMRNQPVSVQYPSSSVTVQSSPVNGGDTSATGKRKTPHHRGGWVRGHQKDGGGYASEMPKYITAGAFARARAAEVSAMLKAVTKTTGSCHVFGALPKHMRRRAMSHNTKRLPRRLRDVANRMREKSLQAGSKKKKEQAKSKSRKARRRHGNLLLEFNRRQRKNVWLETHIWHAKRFHMVKKWGYCLGVRPTYKCYRPCYRAMSTHCLLQDLSYYCCIELQGEEDKLLASLSQLTNKETGPTFSAALCLSGRRQGSVVVYRAAHYPSQSLGPVTFLWRPRAQGSTHRQLWIWAHPTIKQDLLSELQTVCQCCEAVVPPVVPVVMPPAEMPPAEVALTPQPEPKSGETPEAIQIPRTKRKRSRKDASGPPAKKILGDGTRCPSTPITWKSSSTGIVINDLTMEIVRYRLIGPQSHSVLAETLEAATDIDEINKSQPSSLWWPDHCKDKNKITLHQQQADVFNTLKGIYSSAELPSGTVLGLTVDDPRLTLPTKKGKALPCVQQAQEVDEEKRRELMLRGVPEHCCQSFLWEQSVRDNVTDNKISEQELNRMRSEVLVPGSRLRPTPLQGRVPILLVHQPGKQVGHEMSSWGAGWDLMLPKGWGMAFWVPLVYRGVRIGGLNMSLKHSQNKGAPHFPHDYPDCPAGVRFQDEQEAELMDKFKRRPPAKRTNYIKHGCLAPFRCPWQQLAEEWELITKEGREEREGDSQTQNTTDADTVMEEEMASHLDISVTKPASRFSVLRNQKSLRLLSGWCRPTTSKGQRPCRIRNVTALDSSAVTSFLTAHGMSLVWVRLSLMSKGKPELHAMVCVPLAEDLKLLSKESNGHSPQEPPHKNHFRRRKKGSKKAAASSLSSDKTEGSGSNIPPATESDLTPSAEGPKSTSQPSTAVTFGLWPDPLPSITSHCSRVTLGWVTQGDFSLSAGCGEALGFVSVTGLLNTLLNQPKEHRGTLLLRNPTSLHYRFAKINIEV</sequence>
<keyword evidence="3" id="KW-0539">Nucleus</keyword>
<feature type="domain" description="POP1 C-terminal" evidence="7">
    <location>
        <begin position="796"/>
        <end position="978"/>
    </location>
</feature>
<dbReference type="InterPro" id="IPR039182">
    <property type="entry name" value="Pop1"/>
</dbReference>
<evidence type="ECO:0000256" key="2">
    <source>
        <dbReference type="ARBA" id="ARBA00022694"/>
    </source>
</evidence>
<dbReference type="PANTHER" id="PTHR22731">
    <property type="entry name" value="RIBONUCLEASES P/MRP PROTEIN SUBUNIT POP1"/>
    <property type="match status" value="1"/>
</dbReference>
<reference evidence="8" key="2">
    <citation type="submission" date="2025-08" db="UniProtKB">
        <authorList>
            <consortium name="Ensembl"/>
        </authorList>
    </citation>
    <scope>IDENTIFICATION</scope>
</reference>
<feature type="region of interest" description="Disordered" evidence="4">
    <location>
        <begin position="134"/>
        <end position="161"/>
    </location>
</feature>
<dbReference type="GO" id="GO:0000172">
    <property type="term" value="C:ribonuclease MRP complex"/>
    <property type="evidence" value="ECO:0007669"/>
    <property type="project" value="InterPro"/>
</dbReference>
<evidence type="ECO:0000256" key="4">
    <source>
        <dbReference type="SAM" id="MobiDB-lite"/>
    </source>
</evidence>
<feature type="compositionally biased region" description="Basic residues" evidence="4">
    <location>
        <begin position="1"/>
        <end position="14"/>
    </location>
</feature>
<dbReference type="OrthoDB" id="442863at2759"/>
<dbReference type="Pfam" id="PF06978">
    <property type="entry name" value="POP1_N"/>
    <property type="match status" value="2"/>
</dbReference>
<gene>
    <name evidence="8" type="primary">POP1</name>
</gene>
<dbReference type="InterPro" id="IPR012590">
    <property type="entry name" value="POPLD_dom"/>
</dbReference>
<proteinExistence type="predicted"/>
<comment type="subcellular location">
    <subcellularLocation>
        <location evidence="1">Nucleus</location>
    </subcellularLocation>
</comment>
<feature type="domain" description="Pop1 N-terminal" evidence="5">
    <location>
        <begin position="78"/>
        <end position="158"/>
    </location>
</feature>
<evidence type="ECO:0000259" key="7">
    <source>
        <dbReference type="Pfam" id="PF22770"/>
    </source>
</evidence>
<evidence type="ECO:0000259" key="5">
    <source>
        <dbReference type="Pfam" id="PF06978"/>
    </source>
</evidence>
<dbReference type="InParanoid" id="A0A3Q1KHY2"/>
<dbReference type="Pfam" id="PF22770">
    <property type="entry name" value="POP1_C"/>
    <property type="match status" value="1"/>
</dbReference>
<keyword evidence="9" id="KW-1185">Reference proteome</keyword>
<dbReference type="STRING" id="64144.ENSATEP00000036101"/>
<feature type="domain" description="Pop1 N-terminal" evidence="5">
    <location>
        <begin position="166"/>
        <end position="232"/>
    </location>
</feature>
<dbReference type="Pfam" id="PF08170">
    <property type="entry name" value="POPLD"/>
    <property type="match status" value="1"/>
</dbReference>
<feature type="compositionally biased region" description="Basic residues" evidence="4">
    <location>
        <begin position="842"/>
        <end position="853"/>
    </location>
</feature>